<keyword evidence="11" id="KW-1185">Reference proteome</keyword>
<evidence type="ECO:0000256" key="8">
    <source>
        <dbReference type="SAM" id="Coils"/>
    </source>
</evidence>
<organism evidence="11 12">
    <name type="scientific">Limulus polyphemus</name>
    <name type="common">Atlantic horseshoe crab</name>
    <dbReference type="NCBI Taxonomy" id="6850"/>
    <lineage>
        <taxon>Eukaryota</taxon>
        <taxon>Metazoa</taxon>
        <taxon>Ecdysozoa</taxon>
        <taxon>Arthropoda</taxon>
        <taxon>Chelicerata</taxon>
        <taxon>Merostomata</taxon>
        <taxon>Xiphosura</taxon>
        <taxon>Limulidae</taxon>
        <taxon>Limulus</taxon>
    </lineage>
</organism>
<dbReference type="PANTHER" id="PTHR15352">
    <property type="entry name" value="LYMPHOID-RESTRICTED MEMBRANE PROTEIN, JAW1"/>
    <property type="match status" value="1"/>
</dbReference>
<evidence type="ECO:0000313" key="12">
    <source>
        <dbReference type="RefSeq" id="XP_022238051.1"/>
    </source>
</evidence>
<evidence type="ECO:0000313" key="11">
    <source>
        <dbReference type="Proteomes" id="UP000694941"/>
    </source>
</evidence>
<keyword evidence="7 10" id="KW-0472">Membrane</keyword>
<feature type="region of interest" description="Disordered" evidence="9">
    <location>
        <begin position="405"/>
        <end position="424"/>
    </location>
</feature>
<feature type="region of interest" description="Disordered" evidence="9">
    <location>
        <begin position="816"/>
        <end position="836"/>
    </location>
</feature>
<feature type="transmembrane region" description="Helical" evidence="10">
    <location>
        <begin position="1296"/>
        <end position="1317"/>
    </location>
</feature>
<evidence type="ECO:0000256" key="2">
    <source>
        <dbReference type="ARBA" id="ARBA00004496"/>
    </source>
</evidence>
<dbReference type="PANTHER" id="PTHR15352:SF1">
    <property type="entry name" value="KASH5-LIKE COILED-COIL DOMAIN-CONTAINING PROTEIN"/>
    <property type="match status" value="1"/>
</dbReference>
<feature type="compositionally biased region" description="Basic and acidic residues" evidence="9">
    <location>
        <begin position="677"/>
        <end position="694"/>
    </location>
</feature>
<sequence length="1352" mass="151571">MVYCLPFSRISNLDSPVKKSKEENILGNSVYDNIQRLTSKNKTLKEKYMKLLSNILHNHSEAQFHFENIINKNSGSNVVCEDFQKLVEPLRTEVFHVEKILKRLNTEAARVLEGYQAYPFGEEKTVTVDPQKLGSAQRADVGLSSEYLKQQQPVTVEQIGASLNILKTEIEKVQAVLASLSRGETLQTKLLCQKATLERQGFSEDGTGKSLCWRSSDNAEYIANENRNDRISAVSTSKTSSRLDHLHPLTYSCPILPSETSLVTKSTQTEPLVTSLNENFGTALTYNVPVPNKMCQNEYLNQRISTCTFPEKELQHPHVPTIGILHNTDAQEGKFSPVSPFVYRNRSFSFISAIKEGNNDISCCEEATSTEKLECDTTSIKPSHEPQKFQSVPVKLDDVKWFRHPKENNESLPGEASTCSPSKLEKRSYETASKTVYSPQPQSMNVSRTVEEFSQKLPAPEETPLAENTCGYENGKRPLPPNGTLTLNTANKNSAIFSLFSSSTELCRAIVHCASSQNTTNIEEKCIQKTQPPPYRQPPLTSKVSTVPKSTLLPVFTNKSDTVSPIDSPPDGISVFNIQDNVPPMPVSQRSRRRSLERQSSIPSDLATAFPKLLMLAALSEQSEQVSSCEEYGDSHKSTPHQSMEEDPAESIEHRDKDHSTLTTNIINNRLTEVQREGTSKCVRTERQGDRKSEVGTGKVQETIRQDTKDSTRGKNSVFVQQMPRVEINMVPSEVLSTISDEEEFEDEQQNNKKENITLEPKKKDNIMTGKAIEKYSPGSCAQDQEKQERVVSSLISEKWKKRDSLSKNKNLIPELMETSETESAKGSASGSMESEAADLPGLDIVIPPTATSDSAFPSIPDSFLRRIGLHKDCPYSNEQLTEQEVESKFGSLSLAFKTDKLTLSKRLELHQRQRNTAEKNIENEIKALKESLNVISQLSTNHQVRELITSIKQQVDVLQQSTSRVSCRAEVYGAVQQEERVNRAFDVMVMYVENMKRIYEKEHHELEETRRLLMENHLVPVDSESAGEDSRVHKSRRYLTVSNVPKFDSHKKAPRLAPYSVHLQAVKEISRRASVAMFHRTSFFERYLSPLLPSGSFIMDSQSHPLGSVASASGNVGSASISNFNSKLTFSVVPSFPSTAKSKWCSFPIVPPLCLNKPPASLSLPFKLVDNISEETELKVKDKESCKNSSKTEQREGTGNKGKSECDNTQRMQEDSRGSLNVLQIPEVSDIERETVVPCLCYEEPEIIDNISRREIMEHWAVKNRTLDENTSCIGKIYNKLMNLDSATLRERSRFGLSVVLVIAGILSLLVTFLPCQAIASTYQMYPISVEEIVEILFAPYLTLESPKNII</sequence>
<keyword evidence="4 10" id="KW-0812">Transmembrane</keyword>
<feature type="region of interest" description="Disordered" evidence="9">
    <location>
        <begin position="576"/>
        <end position="603"/>
    </location>
</feature>
<protein>
    <submittedName>
        <fullName evidence="12">Uncharacterized protein LOC106478689</fullName>
    </submittedName>
</protein>
<feature type="region of interest" description="Disordered" evidence="9">
    <location>
        <begin position="456"/>
        <end position="477"/>
    </location>
</feature>
<feature type="coiled-coil region" evidence="8">
    <location>
        <begin position="901"/>
        <end position="939"/>
    </location>
</feature>
<reference evidence="12" key="1">
    <citation type="submission" date="2025-08" db="UniProtKB">
        <authorList>
            <consortium name="RefSeq"/>
        </authorList>
    </citation>
    <scope>IDENTIFICATION</scope>
    <source>
        <tissue evidence="12">Muscle</tissue>
    </source>
</reference>
<evidence type="ECO:0000256" key="1">
    <source>
        <dbReference type="ARBA" id="ARBA00004167"/>
    </source>
</evidence>
<keyword evidence="3" id="KW-0963">Cytoplasm</keyword>
<feature type="compositionally biased region" description="Low complexity" evidence="9">
    <location>
        <begin position="825"/>
        <end position="835"/>
    </location>
</feature>
<accession>A0ABM1S346</accession>
<evidence type="ECO:0000256" key="7">
    <source>
        <dbReference type="ARBA" id="ARBA00023136"/>
    </source>
</evidence>
<dbReference type="GeneID" id="106478689"/>
<evidence type="ECO:0000256" key="10">
    <source>
        <dbReference type="SAM" id="Phobius"/>
    </source>
</evidence>
<proteinExistence type="predicted"/>
<feature type="compositionally biased region" description="Basic and acidic residues" evidence="9">
    <location>
        <begin position="651"/>
        <end position="660"/>
    </location>
</feature>
<feature type="region of interest" description="Disordered" evidence="9">
    <location>
        <begin position="625"/>
        <end position="660"/>
    </location>
</feature>
<gene>
    <name evidence="12" type="primary">LOC106478689</name>
</gene>
<feature type="region of interest" description="Disordered" evidence="9">
    <location>
        <begin position="1181"/>
        <end position="1218"/>
    </location>
</feature>
<dbReference type="Proteomes" id="UP000694941">
    <property type="component" value="Unplaced"/>
</dbReference>
<evidence type="ECO:0000256" key="5">
    <source>
        <dbReference type="ARBA" id="ARBA00022989"/>
    </source>
</evidence>
<dbReference type="RefSeq" id="XP_022238051.1">
    <property type="nucleotide sequence ID" value="XM_022382343.1"/>
</dbReference>
<evidence type="ECO:0000256" key="4">
    <source>
        <dbReference type="ARBA" id="ARBA00022692"/>
    </source>
</evidence>
<comment type="subcellular location">
    <subcellularLocation>
        <location evidence="2">Cytoplasm</location>
    </subcellularLocation>
    <subcellularLocation>
        <location evidence="1">Membrane</location>
        <topology evidence="1">Single-pass membrane protein</topology>
    </subcellularLocation>
</comment>
<name>A0ABM1S346_LIMPO</name>
<evidence type="ECO:0000256" key="6">
    <source>
        <dbReference type="ARBA" id="ARBA00023054"/>
    </source>
</evidence>
<keyword evidence="5 10" id="KW-1133">Transmembrane helix</keyword>
<dbReference type="InterPro" id="IPR008677">
    <property type="entry name" value="MRVI1"/>
</dbReference>
<dbReference type="Pfam" id="PF05781">
    <property type="entry name" value="MRVI1"/>
    <property type="match status" value="1"/>
</dbReference>
<evidence type="ECO:0000256" key="3">
    <source>
        <dbReference type="ARBA" id="ARBA00022490"/>
    </source>
</evidence>
<keyword evidence="6 8" id="KW-0175">Coiled coil</keyword>
<feature type="region of interest" description="Disordered" evidence="9">
    <location>
        <begin position="677"/>
        <end position="715"/>
    </location>
</feature>
<evidence type="ECO:0000256" key="9">
    <source>
        <dbReference type="SAM" id="MobiDB-lite"/>
    </source>
</evidence>
<feature type="compositionally biased region" description="Basic and acidic residues" evidence="9">
    <location>
        <begin position="702"/>
        <end position="713"/>
    </location>
</feature>